<dbReference type="EMBL" id="JAGWCR010000004">
    <property type="protein sequence ID" value="MBS3648901.1"/>
    <property type="molecule type" value="Genomic_DNA"/>
</dbReference>
<gene>
    <name evidence="1" type="ORF">KEU06_09805</name>
</gene>
<dbReference type="AlphaFoldDB" id="A0A942DX21"/>
<evidence type="ECO:0000313" key="1">
    <source>
        <dbReference type="EMBL" id="MBS3648901.1"/>
    </source>
</evidence>
<keyword evidence="2" id="KW-1185">Reference proteome</keyword>
<evidence type="ECO:0000313" key="2">
    <source>
        <dbReference type="Proteomes" id="UP000680348"/>
    </source>
</evidence>
<proteinExistence type="predicted"/>
<dbReference type="RefSeq" id="WP_188254462.1">
    <property type="nucleotide sequence ID" value="NZ_JABVCF010000004.1"/>
</dbReference>
<dbReference type="Proteomes" id="UP000680348">
    <property type="component" value="Unassembled WGS sequence"/>
</dbReference>
<protein>
    <submittedName>
        <fullName evidence="1">DUF982 domain-containing protein</fullName>
    </submittedName>
</protein>
<accession>A0A942DX21</accession>
<name>A0A942DX21_9HYPH</name>
<dbReference type="Gene3D" id="6.10.250.730">
    <property type="match status" value="1"/>
</dbReference>
<organism evidence="1 2">
    <name type="scientific">Pseudaminobacter soli</name>
    <name type="common">ex Zhang et al. 2022</name>
    <dbReference type="NCBI Taxonomy" id="2831468"/>
    <lineage>
        <taxon>Bacteria</taxon>
        <taxon>Pseudomonadati</taxon>
        <taxon>Pseudomonadota</taxon>
        <taxon>Alphaproteobacteria</taxon>
        <taxon>Hyphomicrobiales</taxon>
        <taxon>Phyllobacteriaceae</taxon>
        <taxon>Pseudaminobacter</taxon>
    </lineage>
</organism>
<dbReference type="InterPro" id="IPR010385">
    <property type="entry name" value="DUF982"/>
</dbReference>
<sequence>MDTTAFRISVRLSLGGDVVEVDTLNEAAEFLRHWPAARRGPVYTCALKGCEAALGGTMKVEDARRAFESFARITGILVNSRRIAVGPGATGLSFPGTAVRH</sequence>
<dbReference type="Pfam" id="PF06169">
    <property type="entry name" value="DUF982"/>
    <property type="match status" value="1"/>
</dbReference>
<comment type="caution">
    <text evidence="1">The sequence shown here is derived from an EMBL/GenBank/DDBJ whole genome shotgun (WGS) entry which is preliminary data.</text>
</comment>
<reference evidence="1" key="1">
    <citation type="submission" date="2021-04" db="EMBL/GenBank/DDBJ databases">
        <title>Pseudaminobacter soli sp. nov., isolated from paddy soil contaminated by heavy metals.</title>
        <authorList>
            <person name="Zhang K."/>
        </authorList>
    </citation>
    <scope>NUCLEOTIDE SEQUENCE</scope>
    <source>
        <strain evidence="1">19-2017</strain>
    </source>
</reference>